<keyword evidence="6" id="KW-0804">Transcription</keyword>
<evidence type="ECO:0000256" key="7">
    <source>
        <dbReference type="ARBA" id="ARBA00023172"/>
    </source>
</evidence>
<evidence type="ECO:0000313" key="10">
    <source>
        <dbReference type="EMBL" id="SHH47417.1"/>
    </source>
</evidence>
<keyword evidence="5" id="KW-0238">DNA-binding</keyword>
<dbReference type="InterPro" id="IPR000119">
    <property type="entry name" value="Hist_DNA-bd"/>
</dbReference>
<dbReference type="STRING" id="299255.SAMN02745129_2052"/>
<evidence type="ECO:0000256" key="6">
    <source>
        <dbReference type="ARBA" id="ARBA00023163"/>
    </source>
</evidence>
<dbReference type="CDD" id="cd13835">
    <property type="entry name" value="IHF_A"/>
    <property type="match status" value="1"/>
</dbReference>
<dbReference type="GO" id="GO:0030527">
    <property type="term" value="F:structural constituent of chromatin"/>
    <property type="evidence" value="ECO:0007669"/>
    <property type="project" value="InterPro"/>
</dbReference>
<dbReference type="GO" id="GO:0005829">
    <property type="term" value="C:cytosol"/>
    <property type="evidence" value="ECO:0007669"/>
    <property type="project" value="TreeGrafter"/>
</dbReference>
<gene>
    <name evidence="10" type="ORF">SAMN02745129_2052</name>
</gene>
<dbReference type="InterPro" id="IPR010992">
    <property type="entry name" value="IHF-like_DNA-bd_dom_sf"/>
</dbReference>
<dbReference type="GO" id="GO:0006417">
    <property type="term" value="P:regulation of translation"/>
    <property type="evidence" value="ECO:0007669"/>
    <property type="project" value="UniProtKB-KW"/>
</dbReference>
<dbReference type="SUPFAM" id="SSF47729">
    <property type="entry name" value="IHF-like DNA-binding proteins"/>
    <property type="match status" value="1"/>
</dbReference>
<name>A0A1M5T9H3_9GAMM</name>
<evidence type="ECO:0000313" key="11">
    <source>
        <dbReference type="Proteomes" id="UP000184268"/>
    </source>
</evidence>
<dbReference type="InterPro" id="IPR020816">
    <property type="entry name" value="Histone-like_DNA-bd_CS"/>
</dbReference>
<evidence type="ECO:0000256" key="4">
    <source>
        <dbReference type="ARBA" id="ARBA00023015"/>
    </source>
</evidence>
<evidence type="ECO:0000256" key="2">
    <source>
        <dbReference type="ARBA" id="ARBA00018329"/>
    </source>
</evidence>
<dbReference type="SMART" id="SM00411">
    <property type="entry name" value="BHL"/>
    <property type="match status" value="1"/>
</dbReference>
<feature type="region of interest" description="Disordered" evidence="9">
    <location>
        <begin position="52"/>
        <end position="74"/>
    </location>
</feature>
<dbReference type="Gene3D" id="4.10.520.10">
    <property type="entry name" value="IHF-like DNA-binding proteins"/>
    <property type="match status" value="1"/>
</dbReference>
<accession>A0A1M5T9H3</accession>
<evidence type="ECO:0000256" key="1">
    <source>
        <dbReference type="ARBA" id="ARBA00010529"/>
    </source>
</evidence>
<sequence length="95" mass="10631">MTVTKEMMAEHLIKANPQLKLTKTRAKMIVQTILERMHSNLASGKEVRLSGFGNFKLTDKNPRPGRNPKTKEPAMISARRVVSFVPGSKLKDQVA</sequence>
<dbReference type="PROSITE" id="PS00045">
    <property type="entry name" value="HISTONE_LIKE"/>
    <property type="match status" value="1"/>
</dbReference>
<keyword evidence="3" id="KW-0810">Translation regulation</keyword>
<evidence type="ECO:0000256" key="3">
    <source>
        <dbReference type="ARBA" id="ARBA00022845"/>
    </source>
</evidence>
<keyword evidence="7" id="KW-0233">DNA recombination</keyword>
<evidence type="ECO:0000256" key="8">
    <source>
        <dbReference type="RuleBase" id="RU003939"/>
    </source>
</evidence>
<dbReference type="InterPro" id="IPR005684">
    <property type="entry name" value="IHF_alpha"/>
</dbReference>
<dbReference type="GO" id="GO:0009893">
    <property type="term" value="P:positive regulation of metabolic process"/>
    <property type="evidence" value="ECO:0007669"/>
    <property type="project" value="UniProtKB-ARBA"/>
</dbReference>
<dbReference type="OrthoDB" id="9797747at2"/>
<comment type="similarity">
    <text evidence="1 8">Belongs to the bacterial histone-like protein family.</text>
</comment>
<organism evidence="10 11">
    <name type="scientific">Ferrimonas marina</name>
    <dbReference type="NCBI Taxonomy" id="299255"/>
    <lineage>
        <taxon>Bacteria</taxon>
        <taxon>Pseudomonadati</taxon>
        <taxon>Pseudomonadota</taxon>
        <taxon>Gammaproteobacteria</taxon>
        <taxon>Alteromonadales</taxon>
        <taxon>Ferrimonadaceae</taxon>
        <taxon>Ferrimonas</taxon>
    </lineage>
</organism>
<dbReference type="GO" id="GO:0006355">
    <property type="term" value="P:regulation of DNA-templated transcription"/>
    <property type="evidence" value="ECO:0007669"/>
    <property type="project" value="InterPro"/>
</dbReference>
<dbReference type="AlphaFoldDB" id="A0A1M5T9H3"/>
<dbReference type="RefSeq" id="WP_067663477.1">
    <property type="nucleotide sequence ID" value="NZ_FQXG01000003.1"/>
</dbReference>
<dbReference type="PANTHER" id="PTHR33175:SF2">
    <property type="entry name" value="INTEGRATION HOST FACTOR SUBUNIT ALPHA"/>
    <property type="match status" value="1"/>
</dbReference>
<dbReference type="Pfam" id="PF00216">
    <property type="entry name" value="Bac_DNA_binding"/>
    <property type="match status" value="1"/>
</dbReference>
<dbReference type="PANTHER" id="PTHR33175">
    <property type="entry name" value="DNA-BINDING PROTEIN HU"/>
    <property type="match status" value="1"/>
</dbReference>
<dbReference type="EMBL" id="FQXG01000003">
    <property type="protein sequence ID" value="SHH47417.1"/>
    <property type="molecule type" value="Genomic_DNA"/>
</dbReference>
<dbReference type="GO" id="GO:0003677">
    <property type="term" value="F:DNA binding"/>
    <property type="evidence" value="ECO:0007669"/>
    <property type="project" value="UniProtKB-KW"/>
</dbReference>
<dbReference type="GO" id="GO:0006310">
    <property type="term" value="P:DNA recombination"/>
    <property type="evidence" value="ECO:0007669"/>
    <property type="project" value="UniProtKB-KW"/>
</dbReference>
<proteinExistence type="inferred from homology"/>
<dbReference type="Proteomes" id="UP000184268">
    <property type="component" value="Unassembled WGS sequence"/>
</dbReference>
<reference evidence="10 11" key="1">
    <citation type="submission" date="2016-11" db="EMBL/GenBank/DDBJ databases">
        <authorList>
            <person name="Jaros S."/>
            <person name="Januszkiewicz K."/>
            <person name="Wedrychowicz H."/>
        </authorList>
    </citation>
    <scope>NUCLEOTIDE SEQUENCE [LARGE SCALE GENOMIC DNA]</scope>
    <source>
        <strain evidence="10 11">DSM 16917</strain>
    </source>
</reference>
<evidence type="ECO:0000256" key="9">
    <source>
        <dbReference type="SAM" id="MobiDB-lite"/>
    </source>
</evidence>
<keyword evidence="11" id="KW-1185">Reference proteome</keyword>
<protein>
    <recommendedName>
        <fullName evidence="2">Integration host factor subunit alpha</fullName>
    </recommendedName>
</protein>
<keyword evidence="4" id="KW-0805">Transcription regulation</keyword>
<dbReference type="PRINTS" id="PR01727">
    <property type="entry name" value="DNABINDINGHU"/>
</dbReference>
<evidence type="ECO:0000256" key="5">
    <source>
        <dbReference type="ARBA" id="ARBA00023125"/>
    </source>
</evidence>